<proteinExistence type="predicted"/>
<evidence type="ECO:0000313" key="3">
    <source>
        <dbReference type="Proteomes" id="UP000789901"/>
    </source>
</evidence>
<feature type="compositionally biased region" description="Polar residues" evidence="1">
    <location>
        <begin position="264"/>
        <end position="295"/>
    </location>
</feature>
<gene>
    <name evidence="2" type="ORF">GMARGA_LOCUS184</name>
</gene>
<comment type="caution">
    <text evidence="2">The sequence shown here is derived from an EMBL/GenBank/DDBJ whole genome shotgun (WGS) entry which is preliminary data.</text>
</comment>
<feature type="compositionally biased region" description="Basic and acidic residues" evidence="1">
    <location>
        <begin position="248"/>
        <end position="263"/>
    </location>
</feature>
<dbReference type="InterPro" id="IPR011009">
    <property type="entry name" value="Kinase-like_dom_sf"/>
</dbReference>
<accession>A0ABM8VVS0</accession>
<name>A0ABM8VVS0_GIGMA</name>
<sequence length="619" mass="72749">MSYIAIFSYIISLCPICAKEKAYMAWCQECGILYFKNNFIDWTSENQKIDEIIKETQMNSKTAIDFVEWIPYEQFEKIEKICQGGFGTIYSAFWIQGPLSMLANEFKRTGKIQVALKSCISPEYLEESNEEYMLVIQFAEDDGTPSCFIDLMQRCWDSEPEKRPTSSEIYNIICSWYYLKNYKEFNAFDKILLVQHKQDIELPVMSNIPNYLQNDSYHSCRIYLTLTKFIKEDNRSFINKFFKVSKENKNKQIDDSTNSRENNECTSENQISNIKLPNSKTQQENDNETLSQLDNSENEDIQDSNELSSQVDEIDDTLNNNQKSNRDRKRKTPLNKNQNSKRMRVQFISPESDSNDDEFTSLNINEVTEKSPVLTSNVSGASKDLQRSEAPVMTVTIDEIEKDKATILKNKFVNTTNHQLELYRDQLFSNNKSNENFLITNFDHLFNDDNIINFLHQPLPIYSTSIELLDHYFKEWALQYDQLKSAKYMVEEKMLKMVYKLRGPFLSLLVTFAAEYERTMKRLPTHKTLRGFVKEKMKSILSIDDRQERRYWVGTWRLIELLHLTRCPATILVKAGLTTKYLMRESNNNYDRFLKSLLNDNEANHESPTFDESLMQRLE</sequence>
<reference evidence="2 3" key="1">
    <citation type="submission" date="2021-06" db="EMBL/GenBank/DDBJ databases">
        <authorList>
            <person name="Kallberg Y."/>
            <person name="Tangrot J."/>
            <person name="Rosling A."/>
        </authorList>
    </citation>
    <scope>NUCLEOTIDE SEQUENCE [LARGE SCALE GENOMIC DNA]</scope>
    <source>
        <strain evidence="2 3">120-4 pot B 10/14</strain>
    </source>
</reference>
<dbReference type="SUPFAM" id="SSF56112">
    <property type="entry name" value="Protein kinase-like (PK-like)"/>
    <property type="match status" value="1"/>
</dbReference>
<keyword evidence="3" id="KW-1185">Reference proteome</keyword>
<evidence type="ECO:0000313" key="2">
    <source>
        <dbReference type="EMBL" id="CAG8458548.1"/>
    </source>
</evidence>
<protein>
    <submittedName>
        <fullName evidence="2">30969_t:CDS:1</fullName>
    </submittedName>
</protein>
<feature type="compositionally biased region" description="Basic residues" evidence="1">
    <location>
        <begin position="326"/>
        <end position="343"/>
    </location>
</feature>
<feature type="region of interest" description="Disordered" evidence="1">
    <location>
        <begin position="248"/>
        <end position="343"/>
    </location>
</feature>
<dbReference type="EMBL" id="CAJVQB010000019">
    <property type="protein sequence ID" value="CAG8458548.1"/>
    <property type="molecule type" value="Genomic_DNA"/>
</dbReference>
<dbReference type="Proteomes" id="UP000789901">
    <property type="component" value="Unassembled WGS sequence"/>
</dbReference>
<feature type="compositionally biased region" description="Polar residues" evidence="1">
    <location>
        <begin position="304"/>
        <end position="323"/>
    </location>
</feature>
<dbReference type="Gene3D" id="1.10.510.10">
    <property type="entry name" value="Transferase(Phosphotransferase) domain 1"/>
    <property type="match status" value="1"/>
</dbReference>
<organism evidence="2 3">
    <name type="scientific">Gigaspora margarita</name>
    <dbReference type="NCBI Taxonomy" id="4874"/>
    <lineage>
        <taxon>Eukaryota</taxon>
        <taxon>Fungi</taxon>
        <taxon>Fungi incertae sedis</taxon>
        <taxon>Mucoromycota</taxon>
        <taxon>Glomeromycotina</taxon>
        <taxon>Glomeromycetes</taxon>
        <taxon>Diversisporales</taxon>
        <taxon>Gigasporaceae</taxon>
        <taxon>Gigaspora</taxon>
    </lineage>
</organism>
<evidence type="ECO:0000256" key="1">
    <source>
        <dbReference type="SAM" id="MobiDB-lite"/>
    </source>
</evidence>